<name>X0UEZ7_9ZZZZ</name>
<dbReference type="AlphaFoldDB" id="X0UEZ7"/>
<evidence type="ECO:0000313" key="2">
    <source>
        <dbReference type="EMBL" id="GAF97886.1"/>
    </source>
</evidence>
<dbReference type="GO" id="GO:0050577">
    <property type="term" value="F:GDP-L-fucose synthase activity"/>
    <property type="evidence" value="ECO:0007669"/>
    <property type="project" value="TreeGrafter"/>
</dbReference>
<dbReference type="InterPro" id="IPR001509">
    <property type="entry name" value="Epimerase_deHydtase"/>
</dbReference>
<evidence type="ECO:0000259" key="1">
    <source>
        <dbReference type="Pfam" id="PF01370"/>
    </source>
</evidence>
<dbReference type="PANTHER" id="PTHR43238">
    <property type="entry name" value="GDP-L-FUCOSE SYNTHASE"/>
    <property type="match status" value="1"/>
</dbReference>
<feature type="non-terminal residue" evidence="2">
    <location>
        <position position="1"/>
    </location>
</feature>
<dbReference type="Pfam" id="PF01370">
    <property type="entry name" value="Epimerase"/>
    <property type="match status" value="1"/>
</dbReference>
<sequence>LAAAALLKLHQARVAGAEKVEIWGDGTVRREFMYAGDLADAILTAAERFATLPPIMNVGAGTDSTVNQYYQTAAEVVGYQGTFSHDLSRPVGMKAKLMDVSRATTWGWTASTSLHDGLAATYEWYRENISIAA</sequence>
<proteinExistence type="predicted"/>
<dbReference type="Gene3D" id="3.90.25.10">
    <property type="entry name" value="UDP-galactose 4-epimerase, domain 1"/>
    <property type="match status" value="1"/>
</dbReference>
<reference evidence="2" key="1">
    <citation type="journal article" date="2014" name="Front. Microbiol.">
        <title>High frequency of phylogenetically diverse reductive dehalogenase-homologous genes in deep subseafloor sedimentary metagenomes.</title>
        <authorList>
            <person name="Kawai M."/>
            <person name="Futagami T."/>
            <person name="Toyoda A."/>
            <person name="Takaki Y."/>
            <person name="Nishi S."/>
            <person name="Hori S."/>
            <person name="Arai W."/>
            <person name="Tsubouchi T."/>
            <person name="Morono Y."/>
            <person name="Uchiyama I."/>
            <person name="Ito T."/>
            <person name="Fujiyama A."/>
            <person name="Inagaki F."/>
            <person name="Takami H."/>
        </authorList>
    </citation>
    <scope>NUCLEOTIDE SEQUENCE</scope>
    <source>
        <strain evidence="2">Expedition CK06-06</strain>
    </source>
</reference>
<protein>
    <recommendedName>
        <fullName evidence="1">NAD-dependent epimerase/dehydratase domain-containing protein</fullName>
    </recommendedName>
</protein>
<comment type="caution">
    <text evidence="2">The sequence shown here is derived from an EMBL/GenBank/DDBJ whole genome shotgun (WGS) entry which is preliminary data.</text>
</comment>
<dbReference type="Gene3D" id="3.40.50.720">
    <property type="entry name" value="NAD(P)-binding Rossmann-like Domain"/>
    <property type="match status" value="1"/>
</dbReference>
<dbReference type="EMBL" id="BARS01016116">
    <property type="protein sequence ID" value="GAF97886.1"/>
    <property type="molecule type" value="Genomic_DNA"/>
</dbReference>
<dbReference type="PANTHER" id="PTHR43238:SF1">
    <property type="entry name" value="GDP-L-FUCOSE SYNTHASE"/>
    <property type="match status" value="1"/>
</dbReference>
<feature type="domain" description="NAD-dependent epimerase/dehydratase" evidence="1">
    <location>
        <begin position="10"/>
        <end position="59"/>
    </location>
</feature>
<organism evidence="2">
    <name type="scientific">marine sediment metagenome</name>
    <dbReference type="NCBI Taxonomy" id="412755"/>
    <lineage>
        <taxon>unclassified sequences</taxon>
        <taxon>metagenomes</taxon>
        <taxon>ecological metagenomes</taxon>
    </lineage>
</organism>
<accession>X0UEZ7</accession>
<gene>
    <name evidence="2" type="ORF">S01H1_26577</name>
</gene>
<dbReference type="SUPFAM" id="SSF51735">
    <property type="entry name" value="NAD(P)-binding Rossmann-fold domains"/>
    <property type="match status" value="1"/>
</dbReference>
<dbReference type="InterPro" id="IPR036291">
    <property type="entry name" value="NAD(P)-bd_dom_sf"/>
</dbReference>